<dbReference type="GO" id="GO:0070814">
    <property type="term" value="P:hydrogen sulfide biosynthetic process"/>
    <property type="evidence" value="ECO:0007669"/>
    <property type="project" value="UniProtKB-UniRule"/>
</dbReference>
<keyword evidence="4" id="KW-0408">Iron</keyword>
<dbReference type="KEGG" id="blag:BLTE_21370"/>
<dbReference type="InterPro" id="IPR014729">
    <property type="entry name" value="Rossmann-like_a/b/a_fold"/>
</dbReference>
<dbReference type="GO" id="GO:0005737">
    <property type="term" value="C:cytoplasm"/>
    <property type="evidence" value="ECO:0007669"/>
    <property type="project" value="UniProtKB-SubCell"/>
</dbReference>
<name>A0A348G1L9_9HYPH</name>
<comment type="catalytic activity">
    <reaction evidence="4">
        <text>[thioredoxin]-disulfide + sulfite + AMP + 2 H(+) = adenosine 5'-phosphosulfate + [thioredoxin]-dithiol</text>
        <dbReference type="Rhea" id="RHEA:21976"/>
        <dbReference type="Rhea" id="RHEA-COMP:10698"/>
        <dbReference type="Rhea" id="RHEA-COMP:10700"/>
        <dbReference type="ChEBI" id="CHEBI:15378"/>
        <dbReference type="ChEBI" id="CHEBI:17359"/>
        <dbReference type="ChEBI" id="CHEBI:29950"/>
        <dbReference type="ChEBI" id="CHEBI:50058"/>
        <dbReference type="ChEBI" id="CHEBI:58243"/>
        <dbReference type="ChEBI" id="CHEBI:456215"/>
        <dbReference type="EC" id="1.8.4.10"/>
    </reaction>
</comment>
<organism evidence="6 7">
    <name type="scientific">Blastochloris tepida</name>
    <dbReference type="NCBI Taxonomy" id="2233851"/>
    <lineage>
        <taxon>Bacteria</taxon>
        <taxon>Pseudomonadati</taxon>
        <taxon>Pseudomonadota</taxon>
        <taxon>Alphaproteobacteria</taxon>
        <taxon>Hyphomicrobiales</taxon>
        <taxon>Blastochloridaceae</taxon>
        <taxon>Blastochloris</taxon>
    </lineage>
</organism>
<evidence type="ECO:0000313" key="6">
    <source>
        <dbReference type="EMBL" id="BBF93452.1"/>
    </source>
</evidence>
<reference evidence="6 7" key="1">
    <citation type="submission" date="2018-08" db="EMBL/GenBank/DDBJ databases">
        <title>Complete genome sequencing of Blastochloris tepida GI.</title>
        <authorList>
            <person name="Tsukatani Y."/>
            <person name="Mori H."/>
        </authorList>
    </citation>
    <scope>NUCLEOTIDE SEQUENCE [LARGE SCALE GENOMIC DNA]</scope>
    <source>
        <strain evidence="6 7">GI</strain>
    </source>
</reference>
<sequence>MPTPADAALLQDRYGAADAATVLRAALDHFKGEIAVVSSFGAESVVLLHLAATIDRAIPVLFVDTGRHFPETLAYRDELAERLGLGDVRVVGPSPDAVSRRDPDGTRATWDPDGCCALRKVSPFNAALEPFAAWITGRKRFQAETRAALPAFEFEDKRVKVNPLAAWGAADLAAYARKHSLPQHPLVARGYPSIGCQPCTRPASADNPRAGRWSGFDKTECGIHRPASLPLISET</sequence>
<dbReference type="EC" id="1.8.4.10" evidence="4"/>
<dbReference type="NCBIfam" id="NF002537">
    <property type="entry name" value="PRK02090.1"/>
    <property type="match status" value="1"/>
</dbReference>
<evidence type="ECO:0000256" key="4">
    <source>
        <dbReference type="HAMAP-Rule" id="MF_00063"/>
    </source>
</evidence>
<dbReference type="SUPFAM" id="SSF52402">
    <property type="entry name" value="Adenine nucleotide alpha hydrolases-like"/>
    <property type="match status" value="1"/>
</dbReference>
<proteinExistence type="inferred from homology"/>
<feature type="binding site" evidence="4">
    <location>
        <position position="116"/>
    </location>
    <ligand>
        <name>[4Fe-4S] cluster</name>
        <dbReference type="ChEBI" id="CHEBI:49883"/>
    </ligand>
</feature>
<dbReference type="AlphaFoldDB" id="A0A348G1L9"/>
<dbReference type="GO" id="GO:0046872">
    <property type="term" value="F:metal ion binding"/>
    <property type="evidence" value="ECO:0007669"/>
    <property type="project" value="UniProtKB-KW"/>
</dbReference>
<dbReference type="PANTHER" id="PTHR46509">
    <property type="entry name" value="PHOSPHOADENOSINE PHOSPHOSULFATE REDUCTASE"/>
    <property type="match status" value="1"/>
</dbReference>
<accession>A0A348G1L9</accession>
<comment type="cofactor">
    <cofactor evidence="4">
        <name>[4Fe-4S] cluster</name>
        <dbReference type="ChEBI" id="CHEBI:49883"/>
    </cofactor>
    <text evidence="4">Binds 1 [4Fe-4S] cluster per subunit.</text>
</comment>
<comment type="similarity">
    <text evidence="1 4">Belongs to the PAPS reductase family. CysH subfamily.</text>
</comment>
<evidence type="ECO:0000256" key="3">
    <source>
        <dbReference type="ARBA" id="ARBA00024327"/>
    </source>
</evidence>
<feature type="binding site" evidence="4">
    <location>
        <position position="115"/>
    </location>
    <ligand>
        <name>[4Fe-4S] cluster</name>
        <dbReference type="ChEBI" id="CHEBI:49883"/>
    </ligand>
</feature>
<dbReference type="GO" id="GO:0051539">
    <property type="term" value="F:4 iron, 4 sulfur cluster binding"/>
    <property type="evidence" value="ECO:0007669"/>
    <property type="project" value="UniProtKB-UniRule"/>
</dbReference>
<dbReference type="HAMAP" id="MF_00063">
    <property type="entry name" value="CysH"/>
    <property type="match status" value="1"/>
</dbReference>
<feature type="active site" description="Nucleophile; cysteine thiosulfonate intermediate" evidence="4">
    <location>
        <position position="221"/>
    </location>
</feature>
<keyword evidence="4" id="KW-0411">Iron-sulfur</keyword>
<dbReference type="InterPro" id="IPR004511">
    <property type="entry name" value="PAPS/APS_Rdtase"/>
</dbReference>
<dbReference type="OrthoDB" id="9794018at2"/>
<dbReference type="PIRSF" id="PIRSF000857">
    <property type="entry name" value="PAPS_reductase"/>
    <property type="match status" value="1"/>
</dbReference>
<dbReference type="InterPro" id="IPR002500">
    <property type="entry name" value="PAPS_reduct_dom"/>
</dbReference>
<keyword evidence="4" id="KW-0963">Cytoplasm</keyword>
<dbReference type="GO" id="GO:0043866">
    <property type="term" value="F:adenylyl-sulfate reductase (thioredoxin) activity"/>
    <property type="evidence" value="ECO:0007669"/>
    <property type="project" value="UniProtKB-EC"/>
</dbReference>
<comment type="function">
    <text evidence="4">Catalyzes the formation of sulfite from adenosine 5'-phosphosulfate (APS) using thioredoxin as an electron donor.</text>
</comment>
<evidence type="ECO:0000259" key="5">
    <source>
        <dbReference type="Pfam" id="PF01507"/>
    </source>
</evidence>
<dbReference type="RefSeq" id="WP_126400256.1">
    <property type="nucleotide sequence ID" value="NZ_AP018907.1"/>
</dbReference>
<evidence type="ECO:0000313" key="7">
    <source>
        <dbReference type="Proteomes" id="UP000266934"/>
    </source>
</evidence>
<evidence type="ECO:0000256" key="2">
    <source>
        <dbReference type="ARBA" id="ARBA00023002"/>
    </source>
</evidence>
<feature type="domain" description="Phosphoadenosine phosphosulphate reductase" evidence="5">
    <location>
        <begin position="34"/>
        <end position="202"/>
    </location>
</feature>
<evidence type="ECO:0000256" key="1">
    <source>
        <dbReference type="ARBA" id="ARBA00009732"/>
    </source>
</evidence>
<dbReference type="Pfam" id="PF01507">
    <property type="entry name" value="PAPS_reduct"/>
    <property type="match status" value="1"/>
</dbReference>
<feature type="binding site" evidence="4">
    <location>
        <position position="196"/>
    </location>
    <ligand>
        <name>[4Fe-4S] cluster</name>
        <dbReference type="ChEBI" id="CHEBI:49883"/>
    </ligand>
</feature>
<gene>
    <name evidence="4 6" type="primary">cysH</name>
    <name evidence="6" type="ORF">BLTE_21370</name>
</gene>
<dbReference type="EMBL" id="AP018907">
    <property type="protein sequence ID" value="BBF93452.1"/>
    <property type="molecule type" value="Genomic_DNA"/>
</dbReference>
<dbReference type="GO" id="GO:0019379">
    <property type="term" value="P:sulfate assimilation, phosphoadenylyl sulfate reduction by phosphoadenylyl-sulfate reductase (thioredoxin)"/>
    <property type="evidence" value="ECO:0007669"/>
    <property type="project" value="UniProtKB-UniRule"/>
</dbReference>
<dbReference type="Gene3D" id="3.40.50.620">
    <property type="entry name" value="HUPs"/>
    <property type="match status" value="1"/>
</dbReference>
<comment type="pathway">
    <text evidence="3 4">Sulfur metabolism; hydrogen sulfide biosynthesis; sulfite from sulfate.</text>
</comment>
<comment type="subcellular location">
    <subcellularLocation>
        <location evidence="4">Cytoplasm</location>
    </subcellularLocation>
</comment>
<keyword evidence="4" id="KW-0479">Metal-binding</keyword>
<feature type="binding site" evidence="4">
    <location>
        <position position="199"/>
    </location>
    <ligand>
        <name>[4Fe-4S] cluster</name>
        <dbReference type="ChEBI" id="CHEBI:49883"/>
    </ligand>
</feature>
<dbReference type="GO" id="GO:0004604">
    <property type="term" value="F:phosphoadenylyl-sulfate reductase (thioredoxin) activity"/>
    <property type="evidence" value="ECO:0007669"/>
    <property type="project" value="UniProtKB-UniRule"/>
</dbReference>
<keyword evidence="7" id="KW-1185">Reference proteome</keyword>
<protein>
    <recommendedName>
        <fullName evidence="4">Adenosine 5'-phosphosulfate reductase</fullName>
        <shortName evidence="4">APS reductase</shortName>
        <ecNumber evidence="4">1.8.4.10</ecNumber>
    </recommendedName>
    <alternativeName>
        <fullName evidence="4">5'-adenylylsulfate reductase</fullName>
    </alternativeName>
    <alternativeName>
        <fullName evidence="4">Thioredoxin-dependent 5'-adenylylsulfate reductase</fullName>
    </alternativeName>
</protein>
<dbReference type="PANTHER" id="PTHR46509:SF1">
    <property type="entry name" value="PHOSPHOADENOSINE PHOSPHOSULFATE REDUCTASE"/>
    <property type="match status" value="1"/>
</dbReference>
<dbReference type="Proteomes" id="UP000266934">
    <property type="component" value="Chromosome"/>
</dbReference>
<keyword evidence="2 4" id="KW-0560">Oxidoreductase</keyword>